<dbReference type="InterPro" id="IPR007712">
    <property type="entry name" value="RelE/ParE_toxin"/>
</dbReference>
<evidence type="ECO:0000313" key="4">
    <source>
        <dbReference type="Proteomes" id="UP000644010"/>
    </source>
</evidence>
<dbReference type="Proteomes" id="UP000644010">
    <property type="component" value="Unassembled WGS sequence"/>
</dbReference>
<evidence type="ECO:0000313" key="3">
    <source>
        <dbReference type="EMBL" id="MBC5646236.1"/>
    </source>
</evidence>
<organism evidence="3 4">
    <name type="scientific">Parabacteroides segnis</name>
    <dbReference type="NCBI Taxonomy" id="2763058"/>
    <lineage>
        <taxon>Bacteria</taxon>
        <taxon>Pseudomonadati</taxon>
        <taxon>Bacteroidota</taxon>
        <taxon>Bacteroidia</taxon>
        <taxon>Bacteroidales</taxon>
        <taxon>Tannerellaceae</taxon>
        <taxon>Parabacteroides</taxon>
    </lineage>
</organism>
<protein>
    <submittedName>
        <fullName evidence="3">Type II toxin-antitoxin system RelE/ParE family toxin</fullName>
    </submittedName>
</protein>
<name>A0ABR7EA87_9BACT</name>
<keyword evidence="2" id="KW-1277">Toxin-antitoxin system</keyword>
<accession>A0ABR7EA87</accession>
<dbReference type="InterPro" id="IPR051803">
    <property type="entry name" value="TA_system_RelE-like_toxin"/>
</dbReference>
<dbReference type="InterPro" id="IPR035093">
    <property type="entry name" value="RelE/ParE_toxin_dom_sf"/>
</dbReference>
<dbReference type="EMBL" id="JACOOI010000049">
    <property type="protein sequence ID" value="MBC5646236.1"/>
    <property type="molecule type" value="Genomic_DNA"/>
</dbReference>
<evidence type="ECO:0000256" key="1">
    <source>
        <dbReference type="ARBA" id="ARBA00006226"/>
    </source>
</evidence>
<gene>
    <name evidence="3" type="ORF">H8S77_25530</name>
</gene>
<dbReference type="PANTHER" id="PTHR33755">
    <property type="entry name" value="TOXIN PARE1-RELATED"/>
    <property type="match status" value="1"/>
</dbReference>
<evidence type="ECO:0000256" key="2">
    <source>
        <dbReference type="ARBA" id="ARBA00022649"/>
    </source>
</evidence>
<keyword evidence="4" id="KW-1185">Reference proteome</keyword>
<dbReference type="Pfam" id="PF05016">
    <property type="entry name" value="ParE_toxin"/>
    <property type="match status" value="1"/>
</dbReference>
<reference evidence="3 4" key="1">
    <citation type="submission" date="2020-08" db="EMBL/GenBank/DDBJ databases">
        <title>Genome public.</title>
        <authorList>
            <person name="Liu C."/>
            <person name="Sun Q."/>
        </authorList>
    </citation>
    <scope>NUCLEOTIDE SEQUENCE [LARGE SCALE GENOMIC DNA]</scope>
    <source>
        <strain evidence="3 4">BX2</strain>
    </source>
</reference>
<dbReference type="Gene3D" id="3.30.2310.20">
    <property type="entry name" value="RelE-like"/>
    <property type="match status" value="1"/>
</dbReference>
<comment type="caution">
    <text evidence="3">The sequence shown here is derived from an EMBL/GenBank/DDBJ whole genome shotgun (WGS) entry which is preliminary data.</text>
</comment>
<dbReference type="RefSeq" id="WP_186961742.1">
    <property type="nucleotide sequence ID" value="NZ_JACOOI010000049.1"/>
</dbReference>
<dbReference type="SUPFAM" id="SSF143011">
    <property type="entry name" value="RelE-like"/>
    <property type="match status" value="1"/>
</dbReference>
<proteinExistence type="inferred from homology"/>
<sequence length="105" mass="12720">MQVIWSPDAEKELDHIVEYCLITFGKRTATKVYQQIKHYDELLAQNPLMGKHETLLEKYPQGFRSFVEHNHYKLIYYIDKQKNIIRIVDIWDTRRNPESLVERLK</sequence>
<comment type="similarity">
    <text evidence="1">Belongs to the RelE toxin family.</text>
</comment>